<keyword evidence="3" id="KW-1185">Reference proteome</keyword>
<accession>A0A6M4MGW8</accession>
<name>A0A6M4MGW8_9ALTE</name>
<reference evidence="3" key="1">
    <citation type="submission" date="2014-12" db="EMBL/GenBank/DDBJ databases">
        <title>Complete genome sequence of a multi-drug resistant Klebsiella pneumoniae.</title>
        <authorList>
            <person name="Hua X."/>
            <person name="Chen Q."/>
            <person name="Li X."/>
            <person name="Feng Y."/>
            <person name="Ruan Z."/>
            <person name="Yu Y."/>
        </authorList>
    </citation>
    <scope>NUCLEOTIDE SEQUENCE [LARGE SCALE GENOMIC DNA]</scope>
    <source>
        <strain evidence="3">5.12</strain>
    </source>
</reference>
<dbReference type="PROSITE" id="PS50943">
    <property type="entry name" value="HTH_CROC1"/>
    <property type="match status" value="1"/>
</dbReference>
<evidence type="ECO:0000259" key="1">
    <source>
        <dbReference type="PROSITE" id="PS50943"/>
    </source>
</evidence>
<dbReference type="InterPro" id="IPR010982">
    <property type="entry name" value="Lambda_DNA-bd_dom_sf"/>
</dbReference>
<sequence>MKTIFDADYRKVIGWLIAERKFKKMSQPELAEKLGFPSNSYVSKIETFERKLDILEYVRLCEALELDAKEGLEMLKKRSKQF</sequence>
<dbReference type="RefSeq" id="WP_075609857.1">
    <property type="nucleotide sequence ID" value="NZ_CP052766.1"/>
</dbReference>
<dbReference type="Pfam" id="PF01381">
    <property type="entry name" value="HTH_3"/>
    <property type="match status" value="1"/>
</dbReference>
<dbReference type="Gene3D" id="1.10.260.40">
    <property type="entry name" value="lambda repressor-like DNA-binding domains"/>
    <property type="match status" value="1"/>
</dbReference>
<evidence type="ECO:0000313" key="3">
    <source>
        <dbReference type="Proteomes" id="UP000219285"/>
    </source>
</evidence>
<dbReference type="EMBL" id="CP052766">
    <property type="protein sequence ID" value="QJR82148.1"/>
    <property type="molecule type" value="Genomic_DNA"/>
</dbReference>
<dbReference type="Proteomes" id="UP000219285">
    <property type="component" value="Chromosome"/>
</dbReference>
<proteinExistence type="predicted"/>
<feature type="domain" description="HTH cro/C1-type" evidence="1">
    <location>
        <begin position="16"/>
        <end position="72"/>
    </location>
</feature>
<evidence type="ECO:0000313" key="2">
    <source>
        <dbReference type="EMBL" id="QJR82148.1"/>
    </source>
</evidence>
<dbReference type="InterPro" id="IPR001387">
    <property type="entry name" value="Cro/C1-type_HTH"/>
</dbReference>
<dbReference type="SMART" id="SM00530">
    <property type="entry name" value="HTH_XRE"/>
    <property type="match status" value="1"/>
</dbReference>
<dbReference type="AlphaFoldDB" id="A0A6M4MGW8"/>
<dbReference type="GO" id="GO:0003677">
    <property type="term" value="F:DNA binding"/>
    <property type="evidence" value="ECO:0007669"/>
    <property type="project" value="InterPro"/>
</dbReference>
<reference evidence="2 3" key="2">
    <citation type="submission" date="2020-04" db="EMBL/GenBank/DDBJ databases">
        <title>Complete genome sequence of Alteromonas pelagimontana 5.12T.</title>
        <authorList>
            <person name="Sinha R.K."/>
            <person name="Krishnan K.P."/>
            <person name="Kurian J.P."/>
        </authorList>
    </citation>
    <scope>NUCLEOTIDE SEQUENCE [LARGE SCALE GENOMIC DNA]</scope>
    <source>
        <strain evidence="2 3">5.12</strain>
    </source>
</reference>
<dbReference type="CDD" id="cd00093">
    <property type="entry name" value="HTH_XRE"/>
    <property type="match status" value="1"/>
</dbReference>
<dbReference type="OrthoDB" id="9803379at2"/>
<protein>
    <submittedName>
        <fullName evidence="2">Helix-turn-helix transcriptional regulator</fullName>
    </submittedName>
</protein>
<dbReference type="KEGG" id="apel:CA267_016015"/>
<organism evidence="2 3">
    <name type="scientific">Alteromonas pelagimontana</name>
    <dbReference type="NCBI Taxonomy" id="1858656"/>
    <lineage>
        <taxon>Bacteria</taxon>
        <taxon>Pseudomonadati</taxon>
        <taxon>Pseudomonadota</taxon>
        <taxon>Gammaproteobacteria</taxon>
        <taxon>Alteromonadales</taxon>
        <taxon>Alteromonadaceae</taxon>
        <taxon>Alteromonas/Salinimonas group</taxon>
        <taxon>Alteromonas</taxon>
    </lineage>
</organism>
<dbReference type="SUPFAM" id="SSF47413">
    <property type="entry name" value="lambda repressor-like DNA-binding domains"/>
    <property type="match status" value="1"/>
</dbReference>
<gene>
    <name evidence="2" type="ORF">CA267_016015</name>
</gene>